<name>A0AAE3EJE7_9SPIR</name>
<keyword evidence="3" id="KW-1185">Reference proteome</keyword>
<organism evidence="2 3">
    <name type="scientific">Teretinema zuelzerae</name>
    <dbReference type="NCBI Taxonomy" id="156"/>
    <lineage>
        <taxon>Bacteria</taxon>
        <taxon>Pseudomonadati</taxon>
        <taxon>Spirochaetota</taxon>
        <taxon>Spirochaetia</taxon>
        <taxon>Spirochaetales</taxon>
        <taxon>Treponemataceae</taxon>
        <taxon>Teretinema</taxon>
    </lineage>
</organism>
<dbReference type="EMBL" id="JAINWA010000003">
    <property type="protein sequence ID" value="MCD1654548.1"/>
    <property type="molecule type" value="Genomic_DNA"/>
</dbReference>
<feature type="transmembrane region" description="Helical" evidence="1">
    <location>
        <begin position="6"/>
        <end position="22"/>
    </location>
</feature>
<comment type="caution">
    <text evidence="2">The sequence shown here is derived from an EMBL/GenBank/DDBJ whole genome shotgun (WGS) entry which is preliminary data.</text>
</comment>
<evidence type="ECO:0000256" key="1">
    <source>
        <dbReference type="SAM" id="Phobius"/>
    </source>
</evidence>
<evidence type="ECO:0000313" key="3">
    <source>
        <dbReference type="Proteomes" id="UP001198163"/>
    </source>
</evidence>
<dbReference type="AlphaFoldDB" id="A0AAE3EJE7"/>
<dbReference type="RefSeq" id="WP_230754911.1">
    <property type="nucleotide sequence ID" value="NZ_JAINWA010000003.1"/>
</dbReference>
<dbReference type="Proteomes" id="UP001198163">
    <property type="component" value="Unassembled WGS sequence"/>
</dbReference>
<proteinExistence type="predicted"/>
<keyword evidence="1" id="KW-1133">Transmembrane helix</keyword>
<feature type="transmembrane region" description="Helical" evidence="1">
    <location>
        <begin position="43"/>
        <end position="62"/>
    </location>
</feature>
<sequence length="137" mass="15272">MLQFYFLSIMLNLVGGLVLLFSDREDLDQVIDSKLTSLARDETFRLVLGILAAITGFFKLLSVIRGDVPVVGDLLPSLSGLACGFIFLYEFYRTRTALDEESIPVFLKSIVNSRKYVGVISVCAAVLHFLFPTILFL</sequence>
<accession>A0AAE3EJE7</accession>
<reference evidence="2" key="1">
    <citation type="submission" date="2021-08" db="EMBL/GenBank/DDBJ databases">
        <title>Comparative analyses of Brucepasteria parasyntrophica and Teretinema zuelzerae.</title>
        <authorList>
            <person name="Song Y."/>
            <person name="Brune A."/>
        </authorList>
    </citation>
    <scope>NUCLEOTIDE SEQUENCE</scope>
    <source>
        <strain evidence="2">DSM 1903</strain>
    </source>
</reference>
<keyword evidence="1" id="KW-0472">Membrane</keyword>
<evidence type="ECO:0000313" key="2">
    <source>
        <dbReference type="EMBL" id="MCD1654548.1"/>
    </source>
</evidence>
<feature type="transmembrane region" description="Helical" evidence="1">
    <location>
        <begin position="116"/>
        <end position="136"/>
    </location>
</feature>
<gene>
    <name evidence="2" type="ORF">K7J14_07490</name>
</gene>
<feature type="transmembrane region" description="Helical" evidence="1">
    <location>
        <begin position="74"/>
        <end position="92"/>
    </location>
</feature>
<keyword evidence="1" id="KW-0812">Transmembrane</keyword>
<protein>
    <submittedName>
        <fullName evidence="2">Uncharacterized protein</fullName>
    </submittedName>
</protein>